<evidence type="ECO:0000259" key="20">
    <source>
        <dbReference type="Pfam" id="PF01761"/>
    </source>
</evidence>
<evidence type="ECO:0000313" key="23">
    <source>
        <dbReference type="Proteomes" id="UP000006755"/>
    </source>
</evidence>
<evidence type="ECO:0000256" key="19">
    <source>
        <dbReference type="HAMAP-Rule" id="MF_00110"/>
    </source>
</evidence>
<dbReference type="GO" id="GO:0009423">
    <property type="term" value="P:chorismate biosynthetic process"/>
    <property type="evidence" value="ECO:0007669"/>
    <property type="project" value="UniProtKB-UniRule"/>
</dbReference>
<keyword evidence="13 19" id="KW-0547">Nucleotide-binding</keyword>
<dbReference type="InterPro" id="IPR030960">
    <property type="entry name" value="DHQS/DOIS_N"/>
</dbReference>
<gene>
    <name evidence="19 22" type="primary">aroB</name>
    <name evidence="22" type="ORF">B3C1_02770</name>
</gene>
<organism evidence="22 23">
    <name type="scientific">Gallaecimonas xiamenensis 3-C-1</name>
    <dbReference type="NCBI Taxonomy" id="745411"/>
    <lineage>
        <taxon>Bacteria</taxon>
        <taxon>Pseudomonadati</taxon>
        <taxon>Pseudomonadota</taxon>
        <taxon>Gammaproteobacteria</taxon>
        <taxon>Enterobacterales</taxon>
        <taxon>Gallaecimonadaceae</taxon>
        <taxon>Gallaecimonas</taxon>
    </lineage>
</organism>
<protein>
    <recommendedName>
        <fullName evidence="9 19">3-dehydroquinate synthase</fullName>
        <shortName evidence="19">DHQS</shortName>
        <ecNumber evidence="8 19">4.2.3.4</ecNumber>
    </recommendedName>
</protein>
<dbReference type="Pfam" id="PF24621">
    <property type="entry name" value="DHQS_C"/>
    <property type="match status" value="1"/>
</dbReference>
<dbReference type="UniPathway" id="UPA00053">
    <property type="reaction ID" value="UER00085"/>
</dbReference>
<dbReference type="GO" id="GO:0003856">
    <property type="term" value="F:3-dehydroquinate synthase activity"/>
    <property type="evidence" value="ECO:0007669"/>
    <property type="project" value="UniProtKB-UniRule"/>
</dbReference>
<dbReference type="PANTHER" id="PTHR43622">
    <property type="entry name" value="3-DEHYDROQUINATE SYNTHASE"/>
    <property type="match status" value="1"/>
</dbReference>
<evidence type="ECO:0000256" key="4">
    <source>
        <dbReference type="ARBA" id="ARBA00003485"/>
    </source>
</evidence>
<keyword evidence="11 19" id="KW-0028">Amino-acid biosynthesis</keyword>
<keyword evidence="17 19" id="KW-0456">Lyase</keyword>
<feature type="binding site" evidence="19">
    <location>
        <position position="119"/>
    </location>
    <ligand>
        <name>NAD(+)</name>
        <dbReference type="ChEBI" id="CHEBI:57540"/>
    </ligand>
</feature>
<dbReference type="Gene3D" id="1.20.1090.10">
    <property type="entry name" value="Dehydroquinate synthase-like - alpha domain"/>
    <property type="match status" value="1"/>
</dbReference>
<dbReference type="InterPro" id="IPR050071">
    <property type="entry name" value="Dehydroquinate_synthase"/>
</dbReference>
<name>K2JPE0_9GAMM</name>
<dbReference type="GO" id="GO:0000166">
    <property type="term" value="F:nucleotide binding"/>
    <property type="evidence" value="ECO:0007669"/>
    <property type="project" value="UniProtKB-KW"/>
</dbReference>
<comment type="cofactor">
    <cofactor evidence="19">
        <name>Co(2+)</name>
        <dbReference type="ChEBI" id="CHEBI:48828"/>
    </cofactor>
    <cofactor evidence="19">
        <name>Zn(2+)</name>
        <dbReference type="ChEBI" id="CHEBI:29105"/>
    </cofactor>
    <text evidence="19">Binds 1 divalent metal cation per subunit. Can use either Co(2+) or Zn(2+).</text>
</comment>
<evidence type="ECO:0000256" key="10">
    <source>
        <dbReference type="ARBA" id="ARBA00022490"/>
    </source>
</evidence>
<evidence type="ECO:0000256" key="11">
    <source>
        <dbReference type="ARBA" id="ARBA00022605"/>
    </source>
</evidence>
<dbReference type="EMBL" id="AMRI01000003">
    <property type="protein sequence ID" value="EKE77093.1"/>
    <property type="molecule type" value="Genomic_DNA"/>
</dbReference>
<comment type="cofactor">
    <cofactor evidence="2 19">
        <name>NAD(+)</name>
        <dbReference type="ChEBI" id="CHEBI:57540"/>
    </cofactor>
</comment>
<dbReference type="CDD" id="cd08195">
    <property type="entry name" value="DHQS"/>
    <property type="match status" value="1"/>
</dbReference>
<feature type="domain" description="3-dehydroquinate synthase C-terminal" evidence="21">
    <location>
        <begin position="149"/>
        <end position="293"/>
    </location>
</feature>
<evidence type="ECO:0000256" key="9">
    <source>
        <dbReference type="ARBA" id="ARBA00017684"/>
    </source>
</evidence>
<evidence type="ECO:0000256" key="12">
    <source>
        <dbReference type="ARBA" id="ARBA00022723"/>
    </source>
</evidence>
<dbReference type="Proteomes" id="UP000006755">
    <property type="component" value="Unassembled WGS sequence"/>
</dbReference>
<dbReference type="Gene3D" id="3.40.50.1970">
    <property type="match status" value="1"/>
</dbReference>
<evidence type="ECO:0000256" key="2">
    <source>
        <dbReference type="ARBA" id="ARBA00001911"/>
    </source>
</evidence>
<evidence type="ECO:0000259" key="21">
    <source>
        <dbReference type="Pfam" id="PF24621"/>
    </source>
</evidence>
<comment type="caution">
    <text evidence="22">The sequence shown here is derived from an EMBL/GenBank/DDBJ whole genome shotgun (WGS) entry which is preliminary data.</text>
</comment>
<evidence type="ECO:0000313" key="22">
    <source>
        <dbReference type="EMBL" id="EKE77093.1"/>
    </source>
</evidence>
<feature type="binding site" evidence="19">
    <location>
        <position position="110"/>
    </location>
    <ligand>
        <name>NAD(+)</name>
        <dbReference type="ChEBI" id="CHEBI:57540"/>
    </ligand>
</feature>
<evidence type="ECO:0000256" key="3">
    <source>
        <dbReference type="ARBA" id="ARBA00001947"/>
    </source>
</evidence>
<evidence type="ECO:0000256" key="1">
    <source>
        <dbReference type="ARBA" id="ARBA00001393"/>
    </source>
</evidence>
<dbReference type="GO" id="GO:0008652">
    <property type="term" value="P:amino acid biosynthetic process"/>
    <property type="evidence" value="ECO:0007669"/>
    <property type="project" value="UniProtKB-KW"/>
</dbReference>
<comment type="caution">
    <text evidence="19">Lacks conserved residue(s) required for the propagation of feature annotation.</text>
</comment>
<feature type="binding site" evidence="19">
    <location>
        <position position="152"/>
    </location>
    <ligand>
        <name>Zn(2+)</name>
        <dbReference type="ChEBI" id="CHEBI:29105"/>
    </ligand>
</feature>
<feature type="domain" description="3-dehydroquinate synthase N-terminal" evidence="20">
    <location>
        <begin position="36"/>
        <end position="147"/>
    </location>
</feature>
<dbReference type="eggNOG" id="COG0337">
    <property type="taxonomic scope" value="Bacteria"/>
</dbReference>
<dbReference type="STRING" id="745411.B3C1_02770"/>
<dbReference type="GO" id="GO:0009073">
    <property type="term" value="P:aromatic amino acid family biosynthetic process"/>
    <property type="evidence" value="ECO:0007669"/>
    <property type="project" value="UniProtKB-KW"/>
</dbReference>
<sequence>MQGRDLVIVYQAPLSQHLDTLLTFLGDAPKSLVSHQLPNGEQAKNLGELERLIGTLIDAGLGRDGLLLALGGGVVGDITGFAAACYQRGMDFIQLPTTLLSQVDSAVGGKTAVNHPMGKNLIGAFHQPQAVFVDLDWLDTLPDNELSAGLAEVIKYGVIADPEFFVWLETNMAALRAKDKTLLTHAIERSLTIKADIVSQDEREQGVRAHLNLGHTFGHAIEANQGYGNWLHGEAVAAGSLMAAELAKARGMLDDEQLSRLYRLNQAAGLPLKGPSDMTPDQYLPLMMRDKKVLAGKLRLVLPQGIGQAVVVSDATQSEILDAIKAVQTANP</sequence>
<keyword evidence="23" id="KW-1185">Reference proteome</keyword>
<dbReference type="InterPro" id="IPR056179">
    <property type="entry name" value="DHQS_C"/>
</dbReference>
<keyword evidence="12 19" id="KW-0479">Metal-binding</keyword>
<dbReference type="AlphaFoldDB" id="K2JPE0"/>
<accession>K2JPE0</accession>
<feature type="binding site" evidence="19">
    <location>
        <position position="215"/>
    </location>
    <ligand>
        <name>Zn(2+)</name>
        <dbReference type="ChEBI" id="CHEBI:29105"/>
    </ligand>
</feature>
<comment type="catalytic activity">
    <reaction evidence="1 19">
        <text>7-phospho-2-dehydro-3-deoxy-D-arabino-heptonate = 3-dehydroquinate + phosphate</text>
        <dbReference type="Rhea" id="RHEA:21968"/>
        <dbReference type="ChEBI" id="CHEBI:32364"/>
        <dbReference type="ChEBI" id="CHEBI:43474"/>
        <dbReference type="ChEBI" id="CHEBI:58394"/>
        <dbReference type="EC" id="4.2.3.4"/>
    </reaction>
</comment>
<dbReference type="InterPro" id="IPR016037">
    <property type="entry name" value="DHQ_synth_AroB"/>
</dbReference>
<comment type="cofactor">
    <cofactor evidence="3">
        <name>Zn(2+)</name>
        <dbReference type="ChEBI" id="CHEBI:29105"/>
    </cofactor>
</comment>
<dbReference type="PATRIC" id="fig|745411.4.peg.544"/>
<evidence type="ECO:0000256" key="16">
    <source>
        <dbReference type="ARBA" id="ARBA00023141"/>
    </source>
</evidence>
<dbReference type="Pfam" id="PF01761">
    <property type="entry name" value="DHQ_synthase"/>
    <property type="match status" value="1"/>
</dbReference>
<keyword evidence="18 19" id="KW-0170">Cobalt</keyword>
<feature type="binding site" evidence="19">
    <location>
        <begin position="73"/>
        <end position="77"/>
    </location>
    <ligand>
        <name>NAD(+)</name>
        <dbReference type="ChEBI" id="CHEBI:57540"/>
    </ligand>
</feature>
<dbReference type="SUPFAM" id="SSF56796">
    <property type="entry name" value="Dehydroquinate synthase-like"/>
    <property type="match status" value="1"/>
</dbReference>
<dbReference type="PANTHER" id="PTHR43622:SF7">
    <property type="entry name" value="3-DEHYDROQUINATE SYNTHASE, CHLOROPLASTIC"/>
    <property type="match status" value="1"/>
</dbReference>
<evidence type="ECO:0000256" key="15">
    <source>
        <dbReference type="ARBA" id="ARBA00023027"/>
    </source>
</evidence>
<reference evidence="22 23" key="1">
    <citation type="journal article" date="2012" name="J. Bacteriol.">
        <title>Genome Sequence of Gallaecimonas xiamenensis Type Strain 3-C-1.</title>
        <authorList>
            <person name="Lai Q."/>
            <person name="Wang L."/>
            <person name="Wang W."/>
            <person name="Shao Z."/>
        </authorList>
    </citation>
    <scope>NUCLEOTIDE SEQUENCE [LARGE SCALE GENOMIC DNA]</scope>
    <source>
        <strain evidence="22 23">3-C-1</strain>
    </source>
</reference>
<comment type="similarity">
    <text evidence="7 19">Belongs to the sugar phosphate cyclases superfamily. Dehydroquinate synthase family.</text>
</comment>
<dbReference type="PIRSF" id="PIRSF001455">
    <property type="entry name" value="DHQ_synth"/>
    <property type="match status" value="1"/>
</dbReference>
<evidence type="ECO:0000256" key="8">
    <source>
        <dbReference type="ARBA" id="ARBA00013031"/>
    </source>
</evidence>
<dbReference type="FunFam" id="1.20.1090.10:FF:000002">
    <property type="entry name" value="3-dehydroquinate synthase"/>
    <property type="match status" value="1"/>
</dbReference>
<feature type="binding site" evidence="19">
    <location>
        <begin position="97"/>
        <end position="98"/>
    </location>
    <ligand>
        <name>NAD(+)</name>
        <dbReference type="ChEBI" id="CHEBI:57540"/>
    </ligand>
</feature>
<keyword evidence="10 19" id="KW-0963">Cytoplasm</keyword>
<dbReference type="EC" id="4.2.3.4" evidence="8 19"/>
<dbReference type="FunFam" id="3.40.50.1970:FF:000007">
    <property type="entry name" value="Pentafunctional AROM polypeptide"/>
    <property type="match status" value="1"/>
</dbReference>
<evidence type="ECO:0000256" key="18">
    <source>
        <dbReference type="ARBA" id="ARBA00023285"/>
    </source>
</evidence>
<comment type="pathway">
    <text evidence="6 19">Metabolic intermediate biosynthesis; chorismate biosynthesis; chorismate from D-erythrose 4-phosphate and phosphoenolpyruvate: step 2/7.</text>
</comment>
<keyword evidence="16 19" id="KW-0057">Aromatic amino acid biosynthesis</keyword>
<evidence type="ECO:0000256" key="13">
    <source>
        <dbReference type="ARBA" id="ARBA00022741"/>
    </source>
</evidence>
<comment type="subcellular location">
    <subcellularLocation>
        <location evidence="5 19">Cytoplasm</location>
    </subcellularLocation>
</comment>
<evidence type="ECO:0000256" key="14">
    <source>
        <dbReference type="ARBA" id="ARBA00022833"/>
    </source>
</evidence>
<dbReference type="HAMAP" id="MF_00110">
    <property type="entry name" value="DHQ_synthase"/>
    <property type="match status" value="1"/>
</dbReference>
<dbReference type="InterPro" id="IPR030963">
    <property type="entry name" value="DHQ_synth_fam"/>
</dbReference>
<dbReference type="GO" id="GO:0046872">
    <property type="term" value="F:metal ion binding"/>
    <property type="evidence" value="ECO:0007669"/>
    <property type="project" value="UniProtKB-KW"/>
</dbReference>
<dbReference type="GO" id="GO:0005737">
    <property type="term" value="C:cytoplasm"/>
    <property type="evidence" value="ECO:0007669"/>
    <property type="project" value="UniProtKB-SubCell"/>
</dbReference>
<dbReference type="NCBIfam" id="TIGR01357">
    <property type="entry name" value="aroB"/>
    <property type="match status" value="1"/>
</dbReference>
<comment type="function">
    <text evidence="4 19">Catalyzes the conversion of 3-deoxy-D-arabino-heptulosonate 7-phosphate (DAHP) to dehydroquinate (DHQ).</text>
</comment>
<keyword evidence="15 19" id="KW-0520">NAD</keyword>
<feature type="binding site" evidence="19">
    <location>
        <position position="232"/>
    </location>
    <ligand>
        <name>Zn(2+)</name>
        <dbReference type="ChEBI" id="CHEBI:29105"/>
    </ligand>
</feature>
<evidence type="ECO:0000256" key="5">
    <source>
        <dbReference type="ARBA" id="ARBA00004496"/>
    </source>
</evidence>
<evidence type="ECO:0000256" key="7">
    <source>
        <dbReference type="ARBA" id="ARBA00005412"/>
    </source>
</evidence>
<evidence type="ECO:0000256" key="17">
    <source>
        <dbReference type="ARBA" id="ARBA00023239"/>
    </source>
</evidence>
<keyword evidence="14 19" id="KW-0862">Zinc</keyword>
<proteinExistence type="inferred from homology"/>
<evidence type="ECO:0000256" key="6">
    <source>
        <dbReference type="ARBA" id="ARBA00004661"/>
    </source>
</evidence>